<evidence type="ECO:0000313" key="1">
    <source>
        <dbReference type="EMBL" id="KAF0769742.1"/>
    </source>
</evidence>
<evidence type="ECO:0000313" key="2">
    <source>
        <dbReference type="Proteomes" id="UP000478052"/>
    </source>
</evidence>
<keyword evidence="2" id="KW-1185">Reference proteome</keyword>
<dbReference type="AlphaFoldDB" id="A0A6G0ZFY3"/>
<feature type="non-terminal residue" evidence="1">
    <location>
        <position position="35"/>
    </location>
</feature>
<feature type="non-terminal residue" evidence="1">
    <location>
        <position position="1"/>
    </location>
</feature>
<sequence length="35" mass="4128">FYFLRTSQAIRVGSSFARRCNVYYSCKTNLHIIIV</sequence>
<proteinExistence type="predicted"/>
<organism evidence="1 2">
    <name type="scientific">Aphis craccivora</name>
    <name type="common">Cowpea aphid</name>
    <dbReference type="NCBI Taxonomy" id="307492"/>
    <lineage>
        <taxon>Eukaryota</taxon>
        <taxon>Metazoa</taxon>
        <taxon>Ecdysozoa</taxon>
        <taxon>Arthropoda</taxon>
        <taxon>Hexapoda</taxon>
        <taxon>Insecta</taxon>
        <taxon>Pterygota</taxon>
        <taxon>Neoptera</taxon>
        <taxon>Paraneoptera</taxon>
        <taxon>Hemiptera</taxon>
        <taxon>Sternorrhyncha</taxon>
        <taxon>Aphidomorpha</taxon>
        <taxon>Aphidoidea</taxon>
        <taxon>Aphididae</taxon>
        <taxon>Aphidini</taxon>
        <taxon>Aphis</taxon>
        <taxon>Aphis</taxon>
    </lineage>
</organism>
<dbReference type="EMBL" id="VUJU01000542">
    <property type="protein sequence ID" value="KAF0769742.1"/>
    <property type="molecule type" value="Genomic_DNA"/>
</dbReference>
<reference evidence="1 2" key="1">
    <citation type="submission" date="2019-08" db="EMBL/GenBank/DDBJ databases">
        <title>Whole genome of Aphis craccivora.</title>
        <authorList>
            <person name="Voronova N.V."/>
            <person name="Shulinski R.S."/>
            <person name="Bandarenka Y.V."/>
            <person name="Zhorov D.G."/>
            <person name="Warner D."/>
        </authorList>
    </citation>
    <scope>NUCLEOTIDE SEQUENCE [LARGE SCALE GENOMIC DNA]</scope>
    <source>
        <strain evidence="1">180601</strain>
        <tissue evidence="1">Whole Body</tissue>
    </source>
</reference>
<comment type="caution">
    <text evidence="1">The sequence shown here is derived from an EMBL/GenBank/DDBJ whole genome shotgun (WGS) entry which is preliminary data.</text>
</comment>
<protein>
    <submittedName>
        <fullName evidence="1">Uncharacterized protein</fullName>
    </submittedName>
</protein>
<gene>
    <name evidence="1" type="ORF">FWK35_00011906</name>
</gene>
<name>A0A6G0ZFY3_APHCR</name>
<dbReference type="Proteomes" id="UP000478052">
    <property type="component" value="Unassembled WGS sequence"/>
</dbReference>
<accession>A0A6G0ZFY3</accession>